<dbReference type="Pfam" id="PF00294">
    <property type="entry name" value="PfkB"/>
    <property type="match status" value="1"/>
</dbReference>
<dbReference type="PANTHER" id="PTHR10584:SF166">
    <property type="entry name" value="RIBOKINASE"/>
    <property type="match status" value="1"/>
</dbReference>
<dbReference type="GO" id="GO:0016301">
    <property type="term" value="F:kinase activity"/>
    <property type="evidence" value="ECO:0007669"/>
    <property type="project" value="UniProtKB-KW"/>
</dbReference>
<dbReference type="Gene3D" id="3.40.1190.20">
    <property type="match status" value="1"/>
</dbReference>
<evidence type="ECO:0000259" key="3">
    <source>
        <dbReference type="Pfam" id="PF00294"/>
    </source>
</evidence>
<evidence type="ECO:0000256" key="1">
    <source>
        <dbReference type="ARBA" id="ARBA00022679"/>
    </source>
</evidence>
<dbReference type="GO" id="GO:0006796">
    <property type="term" value="P:phosphate-containing compound metabolic process"/>
    <property type="evidence" value="ECO:0007669"/>
    <property type="project" value="UniProtKB-ARBA"/>
</dbReference>
<dbReference type="PATRIC" id="fig|362837.3.peg.628"/>
<evidence type="ECO:0000256" key="2">
    <source>
        <dbReference type="ARBA" id="ARBA00022777"/>
    </source>
</evidence>
<dbReference type="InterPro" id="IPR011611">
    <property type="entry name" value="PfkB_dom"/>
</dbReference>
<proteinExistence type="predicted"/>
<dbReference type="RefSeq" id="WP_053946279.1">
    <property type="nucleotide sequence ID" value="NZ_CP012622.1"/>
</dbReference>
<protein>
    <recommendedName>
        <fullName evidence="3">Carbohydrate kinase PfkB domain-containing protein</fullName>
    </recommendedName>
</protein>
<dbReference type="AlphaFoldDB" id="A0A0M4JSU9"/>
<sequence length="304" mass="34401">MKTLIIGSAIVDIMMQVKNLPQRSGDVVSKERTINVGGCAYNVANIFKLFNQDCSLFVPIGTGVFASIIEQQLIKDEHDILLKKDYKDNGYCIALIEPDGERTFITYSGLEEEFEKQWFKEIDFKEYENIYFEGYKAYSNGGEKIVNELAKLKNKNIYFCPGPMITSISKKVMKKIMSLKPILHLNEKELQDYTNINNLEQAIKTLYLENKNIIYVTLGSKGVAYFDGTIFNKVVGFKVKKIVDTLGAGDAHVATIMLSLSSGKTIEQSLEFANLVASKIVEVQGAKIVNQKIIDYLKEQYENY</sequence>
<dbReference type="PRINTS" id="PR00990">
    <property type="entry name" value="RIBOKINASE"/>
</dbReference>
<dbReference type="SUPFAM" id="SSF53613">
    <property type="entry name" value="Ribokinase-like"/>
    <property type="match status" value="1"/>
</dbReference>
<evidence type="ECO:0000313" key="4">
    <source>
        <dbReference type="EMBL" id="ALD66521.1"/>
    </source>
</evidence>
<name>A0A0M4JSU9_9MOLU</name>
<dbReference type="GO" id="GO:0005829">
    <property type="term" value="C:cytosol"/>
    <property type="evidence" value="ECO:0007669"/>
    <property type="project" value="TreeGrafter"/>
</dbReference>
<dbReference type="EMBL" id="CP012622">
    <property type="protein sequence ID" value="ALD66521.1"/>
    <property type="molecule type" value="Genomic_DNA"/>
</dbReference>
<evidence type="ECO:0000313" key="5">
    <source>
        <dbReference type="Proteomes" id="UP000063919"/>
    </source>
</evidence>
<dbReference type="InterPro" id="IPR002139">
    <property type="entry name" value="Ribo/fructo_kinase"/>
</dbReference>
<keyword evidence="5" id="KW-1185">Reference proteome</keyword>
<dbReference type="OrthoDB" id="9775849at2"/>
<dbReference type="KEGG" id="scj:SCANT_v1c06150"/>
<dbReference type="Proteomes" id="UP000063919">
    <property type="component" value="Chromosome"/>
</dbReference>
<reference evidence="4 5" key="1">
    <citation type="journal article" date="2015" name="Genome Announc.">
        <title>Complete Genome Sequence of Spiroplasma cantharicola CC-1T (DSM 21588), a Bacterium Isolated from Soldier Beetle (Cantharis carolinus).</title>
        <authorList>
            <person name="Lo W.S."/>
            <person name="Liu P.Y."/>
            <person name="Kuo C.H."/>
        </authorList>
    </citation>
    <scope>NUCLEOTIDE SEQUENCE [LARGE SCALE GENOMIC DNA]</scope>
    <source>
        <strain evidence="4 5">CC-1</strain>
    </source>
</reference>
<keyword evidence="2" id="KW-0418">Kinase</keyword>
<dbReference type="PANTHER" id="PTHR10584">
    <property type="entry name" value="SUGAR KINASE"/>
    <property type="match status" value="1"/>
</dbReference>
<accession>A0A0M4JSU9</accession>
<dbReference type="InterPro" id="IPR029056">
    <property type="entry name" value="Ribokinase-like"/>
</dbReference>
<gene>
    <name evidence="4" type="ORF">SCANT_v1c06150</name>
</gene>
<dbReference type="STRING" id="362837.SCANT_v1c06150"/>
<keyword evidence="1" id="KW-0808">Transferase</keyword>
<organism evidence="4 5">
    <name type="scientific">Spiroplasma cantharicola</name>
    <dbReference type="NCBI Taxonomy" id="362837"/>
    <lineage>
        <taxon>Bacteria</taxon>
        <taxon>Bacillati</taxon>
        <taxon>Mycoplasmatota</taxon>
        <taxon>Mollicutes</taxon>
        <taxon>Entomoplasmatales</taxon>
        <taxon>Spiroplasmataceae</taxon>
        <taxon>Spiroplasma</taxon>
    </lineage>
</organism>
<feature type="domain" description="Carbohydrate kinase PfkB" evidence="3">
    <location>
        <begin position="4"/>
        <end position="289"/>
    </location>
</feature>